<evidence type="ECO:0000313" key="3">
    <source>
        <dbReference type="EMBL" id="OLL25741.1"/>
    </source>
</evidence>
<evidence type="ECO:0000256" key="2">
    <source>
        <dbReference type="SAM" id="Phobius"/>
    </source>
</evidence>
<dbReference type="GO" id="GO:0000136">
    <property type="term" value="C:mannan polymerase complex"/>
    <property type="evidence" value="ECO:0007669"/>
    <property type="project" value="TreeGrafter"/>
</dbReference>
<dbReference type="Pfam" id="PF03452">
    <property type="entry name" value="Anp1"/>
    <property type="match status" value="1"/>
</dbReference>
<keyword evidence="2" id="KW-0472">Membrane</keyword>
<evidence type="ECO:0000313" key="4">
    <source>
        <dbReference type="Proteomes" id="UP000186594"/>
    </source>
</evidence>
<dbReference type="PANTHER" id="PTHR43083">
    <property type="entry name" value="MANNAN POLYMERASE II"/>
    <property type="match status" value="1"/>
</dbReference>
<keyword evidence="2" id="KW-0812">Transmembrane</keyword>
<dbReference type="InterPro" id="IPR052086">
    <property type="entry name" value="Mannan_Polymerase_Subunit"/>
</dbReference>
<accession>A0A1U7LT98</accession>
<dbReference type="OMA" id="IPKTREG"/>
<keyword evidence="2" id="KW-1133">Transmembrane helix</keyword>
<dbReference type="OrthoDB" id="2405412at2759"/>
<dbReference type="Proteomes" id="UP000186594">
    <property type="component" value="Unassembled WGS sequence"/>
</dbReference>
<dbReference type="SUPFAM" id="SSF53448">
    <property type="entry name" value="Nucleotide-diphospho-sugar transferases"/>
    <property type="match status" value="1"/>
</dbReference>
<dbReference type="STRING" id="1198029.A0A1U7LT98"/>
<dbReference type="GO" id="GO:0000032">
    <property type="term" value="P:cell wall mannoprotein biosynthetic process"/>
    <property type="evidence" value="ECO:0007669"/>
    <property type="project" value="TreeGrafter"/>
</dbReference>
<name>A0A1U7LT98_NEOID</name>
<gene>
    <name evidence="3" type="ORF">NEOLI_002882</name>
</gene>
<protein>
    <submittedName>
        <fullName evidence="3">Mannan polymerase complex subunit mnn9</fullName>
    </submittedName>
</protein>
<dbReference type="Gene3D" id="3.90.550.10">
    <property type="entry name" value="Spore Coat Polysaccharide Biosynthesis Protein SpsA, Chain A"/>
    <property type="match status" value="1"/>
</dbReference>
<comment type="similarity">
    <text evidence="1">Belongs to the ANP1/MMN9/VAN1 family.</text>
</comment>
<organism evidence="3 4">
    <name type="scientific">Neolecta irregularis (strain DAH-3)</name>
    <dbReference type="NCBI Taxonomy" id="1198029"/>
    <lineage>
        <taxon>Eukaryota</taxon>
        <taxon>Fungi</taxon>
        <taxon>Dikarya</taxon>
        <taxon>Ascomycota</taxon>
        <taxon>Taphrinomycotina</taxon>
        <taxon>Neolectales</taxon>
        <taxon>Neolectaceae</taxon>
        <taxon>Neolecta</taxon>
    </lineage>
</organism>
<dbReference type="InterPro" id="IPR029044">
    <property type="entry name" value="Nucleotide-diphossugar_trans"/>
</dbReference>
<feature type="transmembrane region" description="Helical" evidence="2">
    <location>
        <begin position="12"/>
        <end position="32"/>
    </location>
</feature>
<dbReference type="GO" id="GO:0000009">
    <property type="term" value="F:alpha-1,6-mannosyltransferase activity"/>
    <property type="evidence" value="ECO:0007669"/>
    <property type="project" value="TreeGrafter"/>
</dbReference>
<reference evidence="3 4" key="1">
    <citation type="submission" date="2016-04" db="EMBL/GenBank/DDBJ databases">
        <title>Evolutionary innovation and constraint leading to complex multicellularity in the Ascomycota.</title>
        <authorList>
            <person name="Cisse O."/>
            <person name="Nguyen A."/>
            <person name="Hewitt D.A."/>
            <person name="Jedd G."/>
            <person name="Stajich J.E."/>
        </authorList>
    </citation>
    <scope>NUCLEOTIDE SEQUENCE [LARGE SCALE GENOMIC DNA]</scope>
    <source>
        <strain evidence="3 4">DAH-3</strain>
    </source>
</reference>
<dbReference type="GO" id="GO:0006487">
    <property type="term" value="P:protein N-linked glycosylation"/>
    <property type="evidence" value="ECO:0007669"/>
    <property type="project" value="TreeGrafter"/>
</dbReference>
<proteinExistence type="inferred from homology"/>
<comment type="caution">
    <text evidence="3">The sequence shown here is derived from an EMBL/GenBank/DDBJ whole genome shotgun (WGS) entry which is preliminary data.</text>
</comment>
<dbReference type="PANTHER" id="PTHR43083:SF6">
    <property type="entry name" value="MANNAN POLYMERASE COMPLEXES SUBUNIT MNN9"/>
    <property type="match status" value="1"/>
</dbReference>
<dbReference type="AlphaFoldDB" id="A0A1U7LT98"/>
<dbReference type="EMBL" id="LXFE01000324">
    <property type="protein sequence ID" value="OLL25741.1"/>
    <property type="molecule type" value="Genomic_DNA"/>
</dbReference>
<sequence>MYSTSRRKPSSRLITFVFSVILAIVFIIFLFVPSGQSTKPWRSNRVGTGKINRYFMSNLTTTSDPIRNRERVLLLTPLARFHQGYWDNLLNLDYPRELIELGFILPNGKEGETPARELSQALQKVQTGSIKSRFPKVTVLSQDFGLSTSQIEAERHALKKQKDRRSGMAKARNSLLLATLNTRISWVLWLDSDIIETPRTLIQDLAKHNKDIITPNCFQRFGGNQIRPFDFNNWHESDTAIDLMENMSDDEVVFEGYADIATYRLLMVYEREAGGDPNVETMLDGVGGTSLLVKANVHRDGAVFPTIPFYHLIETEGFAKMAKRLGYQPWGLPNYLVYHCNE</sequence>
<keyword evidence="4" id="KW-1185">Reference proteome</keyword>
<evidence type="ECO:0000256" key="1">
    <source>
        <dbReference type="ARBA" id="ARBA00037964"/>
    </source>
</evidence>